<keyword evidence="5" id="KW-1185">Reference proteome</keyword>
<evidence type="ECO:0000313" key="5">
    <source>
        <dbReference type="Proteomes" id="UP000184480"/>
    </source>
</evidence>
<dbReference type="STRING" id="1346286.SAMN05444362_10246"/>
<keyword evidence="1" id="KW-0812">Transmembrane</keyword>
<dbReference type="InterPro" id="IPR045957">
    <property type="entry name" value="DUF6377"/>
</dbReference>
<sequence length="539" mass="63048">MKRLIFLILISLFACSSYTQTKSDSILHVLDKEIKNRSIYYSAKENRITNLKLSLFNAVSDNDKFFLNNEIYNEYKSYQYDSAYVYAGKTKYIADGLNNNELQVKANCNLLFCFMSSGLFKEAVDIINSTNVQSVSDELKAVYYSQCARLFLDLVNYNTSQPYKSDYQNKSVQYCDSALLHLSPDSYEYRNIVSMKEINSSIDEKITNYSSLINMPGIDEHQLAINASHLGNLYMFKNDIENAVYYMALSSILDIRTATTETTSKTSLARYLYRKGDVKNASRYIQIALEDANFYNARHRKMDINSILPIIENERLNAIEEQRDRLSLSLFVVSVLSLLFLALLVVNYKQKKKLKDAKRIIQDQLDELSVFNEKLNTVNSQLKESNEIKDQYIIQSLYGKSELLDKTESLFKKLENKLKARQYEDIYKLRIEYDLKKERESIFSFFDSAFLKLFPHFIHDFNELFPLEEQIRLEDPYILTPELRIFALIRLGINENERIARFLNLSVNTIYVYKARIKSKSIVPKEEFEYKIMRIKKGE</sequence>
<organism evidence="4 5">
    <name type="scientific">Dysgonomonas macrotermitis</name>
    <dbReference type="NCBI Taxonomy" id="1346286"/>
    <lineage>
        <taxon>Bacteria</taxon>
        <taxon>Pseudomonadati</taxon>
        <taxon>Bacteroidota</taxon>
        <taxon>Bacteroidia</taxon>
        <taxon>Bacteroidales</taxon>
        <taxon>Dysgonomonadaceae</taxon>
        <taxon>Dysgonomonas</taxon>
    </lineage>
</organism>
<feature type="chain" id="PRO_5009907975" description="DUF6377 domain-containing protein" evidence="2">
    <location>
        <begin position="20"/>
        <end position="539"/>
    </location>
</feature>
<feature type="transmembrane region" description="Helical" evidence="1">
    <location>
        <begin position="326"/>
        <end position="348"/>
    </location>
</feature>
<keyword evidence="2" id="KW-0732">Signal</keyword>
<protein>
    <recommendedName>
        <fullName evidence="3">DUF6377 domain-containing protein</fullName>
    </recommendedName>
</protein>
<dbReference type="PROSITE" id="PS51257">
    <property type="entry name" value="PROKAR_LIPOPROTEIN"/>
    <property type="match status" value="1"/>
</dbReference>
<accession>A0A1M4VUP5</accession>
<proteinExistence type="predicted"/>
<dbReference type="RefSeq" id="WP_062177056.1">
    <property type="nucleotide sequence ID" value="NZ_BBXL01000002.1"/>
</dbReference>
<evidence type="ECO:0000259" key="3">
    <source>
        <dbReference type="Pfam" id="PF19904"/>
    </source>
</evidence>
<evidence type="ECO:0000256" key="2">
    <source>
        <dbReference type="SAM" id="SignalP"/>
    </source>
</evidence>
<keyword evidence="1" id="KW-1133">Transmembrane helix</keyword>
<name>A0A1M4VUP5_9BACT</name>
<dbReference type="AlphaFoldDB" id="A0A1M4VUP5"/>
<gene>
    <name evidence="4" type="ORF">SAMN05444362_10246</name>
</gene>
<feature type="domain" description="DUF6377" evidence="3">
    <location>
        <begin position="254"/>
        <end position="500"/>
    </location>
</feature>
<evidence type="ECO:0000313" key="4">
    <source>
        <dbReference type="EMBL" id="SHE72658.1"/>
    </source>
</evidence>
<dbReference type="EMBL" id="FQUC01000002">
    <property type="protein sequence ID" value="SHE72658.1"/>
    <property type="molecule type" value="Genomic_DNA"/>
</dbReference>
<evidence type="ECO:0000256" key="1">
    <source>
        <dbReference type="SAM" id="Phobius"/>
    </source>
</evidence>
<dbReference type="Pfam" id="PF19904">
    <property type="entry name" value="DUF6377"/>
    <property type="match status" value="1"/>
</dbReference>
<feature type="signal peptide" evidence="2">
    <location>
        <begin position="1"/>
        <end position="19"/>
    </location>
</feature>
<dbReference type="Proteomes" id="UP000184480">
    <property type="component" value="Unassembled WGS sequence"/>
</dbReference>
<dbReference type="OrthoDB" id="1044679at2"/>
<reference evidence="5" key="1">
    <citation type="submission" date="2016-11" db="EMBL/GenBank/DDBJ databases">
        <authorList>
            <person name="Varghese N."/>
            <person name="Submissions S."/>
        </authorList>
    </citation>
    <scope>NUCLEOTIDE SEQUENCE [LARGE SCALE GENOMIC DNA]</scope>
    <source>
        <strain evidence="5">DSM 27370</strain>
    </source>
</reference>
<keyword evidence="1" id="KW-0472">Membrane</keyword>